<accession>A0A381TVP9</accession>
<evidence type="ECO:0000256" key="4">
    <source>
        <dbReference type="ARBA" id="ARBA00022764"/>
    </source>
</evidence>
<dbReference type="CDD" id="cd03020">
    <property type="entry name" value="DsbA_DsbC_DsbG"/>
    <property type="match status" value="1"/>
</dbReference>
<evidence type="ECO:0000256" key="1">
    <source>
        <dbReference type="ARBA" id="ARBA00004418"/>
    </source>
</evidence>
<dbReference type="Gene3D" id="3.10.450.70">
    <property type="entry name" value="Disulphide bond isomerase, DsbC/G, N-terminal"/>
    <property type="match status" value="1"/>
</dbReference>
<reference evidence="9" key="1">
    <citation type="submission" date="2018-05" db="EMBL/GenBank/DDBJ databases">
        <authorList>
            <person name="Lanie J.A."/>
            <person name="Ng W.-L."/>
            <person name="Kazmierczak K.M."/>
            <person name="Andrzejewski T.M."/>
            <person name="Davidsen T.M."/>
            <person name="Wayne K.J."/>
            <person name="Tettelin H."/>
            <person name="Glass J.I."/>
            <person name="Rusch D."/>
            <person name="Podicherti R."/>
            <person name="Tsui H.-C.T."/>
            <person name="Winkler M.E."/>
        </authorList>
    </citation>
    <scope>NUCLEOTIDE SEQUENCE</scope>
</reference>
<dbReference type="InterPro" id="IPR012336">
    <property type="entry name" value="Thioredoxin-like_fold"/>
</dbReference>
<dbReference type="Gene3D" id="3.40.30.10">
    <property type="entry name" value="Glutaredoxin"/>
    <property type="match status" value="1"/>
</dbReference>
<dbReference type="SUPFAM" id="SSF52833">
    <property type="entry name" value="Thioredoxin-like"/>
    <property type="match status" value="1"/>
</dbReference>
<evidence type="ECO:0000259" key="8">
    <source>
        <dbReference type="Pfam" id="PF13098"/>
    </source>
</evidence>
<keyword evidence="6" id="KW-0676">Redox-active center</keyword>
<evidence type="ECO:0000313" key="9">
    <source>
        <dbReference type="EMBL" id="SVA19511.1"/>
    </source>
</evidence>
<dbReference type="Pfam" id="PF10411">
    <property type="entry name" value="DsbC_N"/>
    <property type="match status" value="1"/>
</dbReference>
<dbReference type="AlphaFoldDB" id="A0A381TVP9"/>
<dbReference type="GO" id="GO:0042597">
    <property type="term" value="C:periplasmic space"/>
    <property type="evidence" value="ECO:0007669"/>
    <property type="project" value="UniProtKB-SubCell"/>
</dbReference>
<keyword evidence="5" id="KW-1015">Disulfide bond</keyword>
<gene>
    <name evidence="9" type="ORF">METZ01_LOCUS72365</name>
</gene>
<dbReference type="PANTHER" id="PTHR35272:SF3">
    <property type="entry name" value="THIOL:DISULFIDE INTERCHANGE PROTEIN DSBC"/>
    <property type="match status" value="1"/>
</dbReference>
<proteinExistence type="inferred from homology"/>
<dbReference type="EMBL" id="UINC01005163">
    <property type="protein sequence ID" value="SVA19511.1"/>
    <property type="molecule type" value="Genomic_DNA"/>
</dbReference>
<name>A0A381TVP9_9ZZZZ</name>
<feature type="domain" description="Thioredoxin-like fold" evidence="8">
    <location>
        <begin position="128"/>
        <end position="245"/>
    </location>
</feature>
<dbReference type="SUPFAM" id="SSF54423">
    <property type="entry name" value="DsbC/DsbG N-terminal domain-like"/>
    <property type="match status" value="1"/>
</dbReference>
<dbReference type="InterPro" id="IPR036249">
    <property type="entry name" value="Thioredoxin-like_sf"/>
</dbReference>
<keyword evidence="3" id="KW-0732">Signal</keyword>
<comment type="similarity">
    <text evidence="2">Belongs to the thioredoxin family. DsbC subfamily.</text>
</comment>
<evidence type="ECO:0008006" key="10">
    <source>
        <dbReference type="Google" id="ProtNLM"/>
    </source>
</evidence>
<protein>
    <recommendedName>
        <fullName evidence="10">Thiol:disulfide interchange protein</fullName>
    </recommendedName>
</protein>
<evidence type="ECO:0000259" key="7">
    <source>
        <dbReference type="Pfam" id="PF10411"/>
    </source>
</evidence>
<dbReference type="PANTHER" id="PTHR35272">
    <property type="entry name" value="THIOL:DISULFIDE INTERCHANGE PROTEIN DSBC-RELATED"/>
    <property type="match status" value="1"/>
</dbReference>
<keyword evidence="4" id="KW-0574">Periplasm</keyword>
<dbReference type="InterPro" id="IPR051470">
    <property type="entry name" value="Thiol:disulfide_interchange"/>
</dbReference>
<evidence type="ECO:0000256" key="6">
    <source>
        <dbReference type="ARBA" id="ARBA00023284"/>
    </source>
</evidence>
<organism evidence="9">
    <name type="scientific">marine metagenome</name>
    <dbReference type="NCBI Taxonomy" id="408172"/>
    <lineage>
        <taxon>unclassified sequences</taxon>
        <taxon>metagenomes</taxon>
        <taxon>ecological metagenomes</taxon>
    </lineage>
</organism>
<feature type="domain" description="Disulphide bond isomerase DsbC/G N-terminal" evidence="7">
    <location>
        <begin position="34"/>
        <end position="99"/>
    </location>
</feature>
<evidence type="ECO:0000256" key="5">
    <source>
        <dbReference type="ARBA" id="ARBA00023157"/>
    </source>
</evidence>
<dbReference type="InterPro" id="IPR033954">
    <property type="entry name" value="DiS-bond_Isoase_DsbC/G"/>
</dbReference>
<dbReference type="Pfam" id="PF13098">
    <property type="entry name" value="Thioredoxin_2"/>
    <property type="match status" value="1"/>
</dbReference>
<evidence type="ECO:0000256" key="2">
    <source>
        <dbReference type="ARBA" id="ARBA00009813"/>
    </source>
</evidence>
<sequence>MNACHGVYSKLKVSAWVALVLGSGFLGMSPAVLADAIPKAVTEAVADLIPGLMPDSIAPTPVPGLYLVAFGAQVVYVSADGRYLLAGDLIELESGRNLADDVRSVIRKKIIDGLDESGMVVFSPARVRSTITVFTDISCPYCARLHQEMNDLAKGGIKVRYLGYPRAGIPSAAYDTLVSVWCANNPQQAMTDAKAGRDIDKKSCETPIREHMVAAEQIGVRGTPSIVLQDGQMLPGYVPADELVKRASAAADSGG</sequence>
<dbReference type="InterPro" id="IPR018950">
    <property type="entry name" value="DiS-bond_isomerase_DsbC/G_N"/>
</dbReference>
<evidence type="ECO:0000256" key="3">
    <source>
        <dbReference type="ARBA" id="ARBA00022729"/>
    </source>
</evidence>
<dbReference type="InterPro" id="IPR009094">
    <property type="entry name" value="DiS-bond_isomerase_DsbC/G_N_sf"/>
</dbReference>
<comment type="subcellular location">
    <subcellularLocation>
        <location evidence="1">Periplasm</location>
    </subcellularLocation>
</comment>